<feature type="transmembrane region" description="Helical" evidence="1">
    <location>
        <begin position="25"/>
        <end position="44"/>
    </location>
</feature>
<keyword evidence="1" id="KW-1133">Transmembrane helix</keyword>
<reference evidence="2 3" key="1">
    <citation type="submission" date="2019-04" db="EMBL/GenBank/DDBJ databases">
        <title>Fungal friends and foes A comparative genomics study of 23 Aspergillus species from section Flavi.</title>
        <authorList>
            <consortium name="DOE Joint Genome Institute"/>
            <person name="Kjaerbolling I."/>
            <person name="Vesth T.C."/>
            <person name="Frisvad J.C."/>
            <person name="Nybo J.L."/>
            <person name="Theobald S."/>
            <person name="Kildgaard S."/>
            <person name="Petersen T.I."/>
            <person name="Kuo A."/>
            <person name="Sato A."/>
            <person name="Lyhne E.K."/>
            <person name="Kogle M.E."/>
            <person name="Wiebenga A."/>
            <person name="Kun R.S."/>
            <person name="Lubbers R.J."/>
            <person name="Makela M.R."/>
            <person name="Barry K."/>
            <person name="Chovatia M."/>
            <person name="Clum A."/>
            <person name="Daum C."/>
            <person name="Haridas S."/>
            <person name="He G."/>
            <person name="LaButti K."/>
            <person name="Lipzen A."/>
            <person name="Mondo S."/>
            <person name="Pangilinan J."/>
            <person name="Riley R."/>
            <person name="Salamov A."/>
            <person name="Simmons B.A."/>
            <person name="Magnuson J.K."/>
            <person name="Henrissat B."/>
            <person name="Mortensen U.H."/>
            <person name="Larsen T.O."/>
            <person name="De vries R.P."/>
            <person name="Grigoriev I.V."/>
            <person name="Machida M."/>
            <person name="Baker S.E."/>
            <person name="Andersen M.R."/>
        </authorList>
    </citation>
    <scope>NUCLEOTIDE SEQUENCE [LARGE SCALE GENOMIC DNA]</scope>
    <source>
        <strain evidence="2 3">CBS 126849</strain>
    </source>
</reference>
<dbReference type="Proteomes" id="UP000326799">
    <property type="component" value="Unassembled WGS sequence"/>
</dbReference>
<dbReference type="AlphaFoldDB" id="A0A5N6E7E5"/>
<dbReference type="EMBL" id="ML733606">
    <property type="protein sequence ID" value="KAB8213482.1"/>
    <property type="molecule type" value="Genomic_DNA"/>
</dbReference>
<evidence type="ECO:0000313" key="2">
    <source>
        <dbReference type="EMBL" id="KAB8213482.1"/>
    </source>
</evidence>
<keyword evidence="3" id="KW-1185">Reference proteome</keyword>
<proteinExistence type="predicted"/>
<accession>A0A5N6E7E5</accession>
<protein>
    <recommendedName>
        <fullName evidence="4">Fungal-specific transcription factor domain-containing protein</fullName>
    </recommendedName>
</protein>
<sequence length="367" mass="41508">MTKEDVNPLFHLSAFHSWESMGRHTTSNLVLLSALAFVAYVCFMNRKRLLAMYRFIDGVASRGKLAVRSMPVPDAKWDLYHCSLSGTVNSFIQQSSNSSFDITPSRSLDHINHQSRSLLKYYETVKSAVLAAAASHISLKHCVWKPLASKYRMAAIRGLNQRSTAEYPNKSIDYSKQMIIVGTDFHILLRMMKSFIESQQCSNLAETEPLGTFLMQQIRKMSLYAGPLVMGLSAAKSLENMSNKDLDFLFSCLKIHPEYSSVIFKLANLIRTAAQIYLSRATNMPNQVITELVQQRPHFDLAIFIVGAECSSKQDREFVTIQLQNLWDCTGFGSPLYAIKLLGDIWQETPGTNWTQTLMDKVEGFIM</sequence>
<gene>
    <name evidence="2" type="ORF">BDV33DRAFT_196899</name>
</gene>
<evidence type="ECO:0000313" key="3">
    <source>
        <dbReference type="Proteomes" id="UP000326799"/>
    </source>
</evidence>
<organism evidence="2 3">
    <name type="scientific">Aspergillus novoparasiticus</name>
    <dbReference type="NCBI Taxonomy" id="986946"/>
    <lineage>
        <taxon>Eukaryota</taxon>
        <taxon>Fungi</taxon>
        <taxon>Dikarya</taxon>
        <taxon>Ascomycota</taxon>
        <taxon>Pezizomycotina</taxon>
        <taxon>Eurotiomycetes</taxon>
        <taxon>Eurotiomycetidae</taxon>
        <taxon>Eurotiales</taxon>
        <taxon>Aspergillaceae</taxon>
        <taxon>Aspergillus</taxon>
        <taxon>Aspergillus subgen. Circumdati</taxon>
    </lineage>
</organism>
<keyword evidence="1" id="KW-0472">Membrane</keyword>
<evidence type="ECO:0008006" key="4">
    <source>
        <dbReference type="Google" id="ProtNLM"/>
    </source>
</evidence>
<evidence type="ECO:0000256" key="1">
    <source>
        <dbReference type="SAM" id="Phobius"/>
    </source>
</evidence>
<keyword evidence="1" id="KW-0812">Transmembrane</keyword>
<name>A0A5N6E7E5_9EURO</name>